<dbReference type="PANTHER" id="PTHR11567:SF142">
    <property type="entry name" value="PHOSPHOGLYCERATE MUTASE-LIKE PROTEIN"/>
    <property type="match status" value="1"/>
</dbReference>
<evidence type="ECO:0000313" key="2">
    <source>
        <dbReference type="EMBL" id="KJA14317.1"/>
    </source>
</evidence>
<keyword evidence="3" id="KW-1185">Reference proteome</keyword>
<dbReference type="SUPFAM" id="SSF53254">
    <property type="entry name" value="Phosphoglycerate mutase-like"/>
    <property type="match status" value="1"/>
</dbReference>
<dbReference type="OMA" id="WHEYNVF"/>
<dbReference type="GO" id="GO:0016791">
    <property type="term" value="F:phosphatase activity"/>
    <property type="evidence" value="ECO:0007669"/>
    <property type="project" value="TreeGrafter"/>
</dbReference>
<accession>A0A0D2KI81</accession>
<dbReference type="InterPro" id="IPR050645">
    <property type="entry name" value="Histidine_acid_phosphatase"/>
</dbReference>
<dbReference type="PANTHER" id="PTHR11567">
    <property type="entry name" value="ACID PHOSPHATASE-RELATED"/>
    <property type="match status" value="1"/>
</dbReference>
<organism evidence="2 3">
    <name type="scientific">Hypholoma sublateritium (strain FD-334 SS-4)</name>
    <dbReference type="NCBI Taxonomy" id="945553"/>
    <lineage>
        <taxon>Eukaryota</taxon>
        <taxon>Fungi</taxon>
        <taxon>Dikarya</taxon>
        <taxon>Basidiomycota</taxon>
        <taxon>Agaricomycotina</taxon>
        <taxon>Agaricomycetes</taxon>
        <taxon>Agaricomycetidae</taxon>
        <taxon>Agaricales</taxon>
        <taxon>Agaricineae</taxon>
        <taxon>Strophariaceae</taxon>
        <taxon>Hypholoma</taxon>
    </lineage>
</organism>
<dbReference type="InterPro" id="IPR029033">
    <property type="entry name" value="His_PPase_superfam"/>
</dbReference>
<dbReference type="OrthoDB" id="258392at2759"/>
<protein>
    <recommendedName>
        <fullName evidence="4">Phosphoglycerate mutase-like protein</fullName>
    </recommendedName>
</protein>
<dbReference type="STRING" id="945553.A0A0D2KI81"/>
<gene>
    <name evidence="2" type="ORF">HYPSUDRAFT_49302</name>
</gene>
<evidence type="ECO:0000313" key="3">
    <source>
        <dbReference type="Proteomes" id="UP000054270"/>
    </source>
</evidence>
<reference evidence="3" key="1">
    <citation type="submission" date="2014-04" db="EMBL/GenBank/DDBJ databases">
        <title>Evolutionary Origins and Diversification of the Mycorrhizal Mutualists.</title>
        <authorList>
            <consortium name="DOE Joint Genome Institute"/>
            <consortium name="Mycorrhizal Genomics Consortium"/>
            <person name="Kohler A."/>
            <person name="Kuo A."/>
            <person name="Nagy L.G."/>
            <person name="Floudas D."/>
            <person name="Copeland A."/>
            <person name="Barry K.W."/>
            <person name="Cichocki N."/>
            <person name="Veneault-Fourrey C."/>
            <person name="LaButti K."/>
            <person name="Lindquist E.A."/>
            <person name="Lipzen A."/>
            <person name="Lundell T."/>
            <person name="Morin E."/>
            <person name="Murat C."/>
            <person name="Riley R."/>
            <person name="Ohm R."/>
            <person name="Sun H."/>
            <person name="Tunlid A."/>
            <person name="Henrissat B."/>
            <person name="Grigoriev I.V."/>
            <person name="Hibbett D.S."/>
            <person name="Martin F."/>
        </authorList>
    </citation>
    <scope>NUCLEOTIDE SEQUENCE [LARGE SCALE GENOMIC DNA]</scope>
    <source>
        <strain evidence="3">FD-334 SS-4</strain>
    </source>
</reference>
<dbReference type="Gene3D" id="3.40.50.1240">
    <property type="entry name" value="Phosphoglycerate mutase-like"/>
    <property type="match status" value="1"/>
</dbReference>
<keyword evidence="1" id="KW-0472">Membrane</keyword>
<feature type="transmembrane region" description="Helical" evidence="1">
    <location>
        <begin position="410"/>
        <end position="433"/>
    </location>
</feature>
<proteinExistence type="predicted"/>
<dbReference type="AlphaFoldDB" id="A0A0D2KI81"/>
<evidence type="ECO:0000256" key="1">
    <source>
        <dbReference type="SAM" id="Phobius"/>
    </source>
</evidence>
<dbReference type="EMBL" id="KN817685">
    <property type="protein sequence ID" value="KJA14317.1"/>
    <property type="molecule type" value="Genomic_DNA"/>
</dbReference>
<name>A0A0D2KI81_HYPSF</name>
<dbReference type="Proteomes" id="UP000054270">
    <property type="component" value="Unassembled WGS sequence"/>
</dbReference>
<keyword evidence="1" id="KW-1133">Transmembrane helix</keyword>
<sequence>MTSVPPVANSTILGAVLLIRHGDREGFFQDPLTYTASNTAITPLGNVESFQLGAQIRDIYLTASSPMFISTVNNTIVQDSQVNILADGGGERGVIFNSAVSFLQGLFPGTPAYQDTLANGSTITAPLGGYQTVPIASVNPNNDVSLEGFTDCNTFITATSAFYNSSEFQAVAAAHADFLNSLPPFLDGRATTLQNMFNIFDYMNVNFIHNASFAKALPPTYLEQARGLADYHENGVFSSPNPLGPGNIAGQTIIPSILSAITGITNSTNPTKLQVEAIAYKPFISLFNMTGIAAASPQLYGIVEYSSAAVFEVWQPSAGGEPVVRFVFKNGTNDEFRAYPFLNSSAPVPVSSVVSALTPIGFADLPTWCTMCANTQDRGCGALAAAANQSKTVTVFVGSHDKVSPVGAGFIGAAVMLVVLLGSLALLSFAGVLSFGKRTSSRRLGSDTGSETREKK</sequence>
<keyword evidence="1" id="KW-0812">Transmembrane</keyword>
<evidence type="ECO:0008006" key="4">
    <source>
        <dbReference type="Google" id="ProtNLM"/>
    </source>
</evidence>